<sequence length="263" mass="30572">MYGEESFCDINSSDEEAQLWVRGEDKMFTDFPGRFIHKDIDGSEWISLYIYQENKLRPENDEYSVSGFPRGEQHIWTIATMYILPNKKSKCIEKDLAEAGFASSSNGMQSCYSLYSREYAWSPGYASESVRSDEEEDEAGLKAFSAAVNFMWEEEYDASQEEASSFAIPAGQIIQEMHLYEKNVDGVFYRDEEIVALDLALVGNEHTEIVIRRDVFDEYITKTGAQAFWTVIGEKQYFMGDINQKWQRREGYFIYDKRRLLEV</sequence>
<organism evidence="1">
    <name type="scientific">human gut metagenome</name>
    <dbReference type="NCBI Taxonomy" id="408170"/>
    <lineage>
        <taxon>unclassified sequences</taxon>
        <taxon>metagenomes</taxon>
        <taxon>organismal metagenomes</taxon>
    </lineage>
</organism>
<evidence type="ECO:0000313" key="1">
    <source>
        <dbReference type="EMBL" id="EKC50151.1"/>
    </source>
</evidence>
<dbReference type="EMBL" id="AJWZ01009843">
    <property type="protein sequence ID" value="EKC50151.1"/>
    <property type="molecule type" value="Genomic_DNA"/>
</dbReference>
<dbReference type="AlphaFoldDB" id="K1SSD9"/>
<name>K1SSD9_9ZZZZ</name>
<comment type="caution">
    <text evidence="1">The sequence shown here is derived from an EMBL/GenBank/DDBJ whole genome shotgun (WGS) entry which is preliminary data.</text>
</comment>
<reference evidence="1" key="1">
    <citation type="journal article" date="2013" name="Environ. Microbiol.">
        <title>Microbiota from the distal guts of lean and obese adolescents exhibit partial functional redundancy besides clear differences in community structure.</title>
        <authorList>
            <person name="Ferrer M."/>
            <person name="Ruiz A."/>
            <person name="Lanza F."/>
            <person name="Haange S.B."/>
            <person name="Oberbach A."/>
            <person name="Till H."/>
            <person name="Bargiela R."/>
            <person name="Campoy C."/>
            <person name="Segura M.T."/>
            <person name="Richter M."/>
            <person name="von Bergen M."/>
            <person name="Seifert J."/>
            <person name="Suarez A."/>
        </authorList>
    </citation>
    <scope>NUCLEOTIDE SEQUENCE</scope>
</reference>
<gene>
    <name evidence="1" type="ORF">OBE_14277</name>
</gene>
<protein>
    <submittedName>
        <fullName evidence="1">Uncharacterized protein</fullName>
    </submittedName>
</protein>
<accession>K1SSD9</accession>
<proteinExistence type="predicted"/>